<name>A0A2Z6UPW6_MICAE</name>
<evidence type="ECO:0000256" key="17">
    <source>
        <dbReference type="ARBA" id="ARBA00048623"/>
    </source>
</evidence>
<comment type="similarity">
    <text evidence="4 19">Belongs to the CobS family.</text>
</comment>
<evidence type="ECO:0000256" key="8">
    <source>
        <dbReference type="ARBA" id="ARBA00022573"/>
    </source>
</evidence>
<keyword evidence="8 19" id="KW-0169">Cobalamin biosynthesis</keyword>
<dbReference type="NCBIfam" id="TIGR00317">
    <property type="entry name" value="cobS"/>
    <property type="match status" value="1"/>
</dbReference>
<evidence type="ECO:0000256" key="16">
    <source>
        <dbReference type="ARBA" id="ARBA00032853"/>
    </source>
</evidence>
<evidence type="ECO:0000256" key="19">
    <source>
        <dbReference type="HAMAP-Rule" id="MF_00719"/>
    </source>
</evidence>
<comment type="catalytic activity">
    <reaction evidence="18 19">
        <text>alpha-ribazole 5'-phosphate + adenosylcob(III)inamide-GDP = adenosylcob(III)alamin 5'-phosphate + GMP + H(+)</text>
        <dbReference type="Rhea" id="RHEA:23560"/>
        <dbReference type="ChEBI" id="CHEBI:15378"/>
        <dbReference type="ChEBI" id="CHEBI:57918"/>
        <dbReference type="ChEBI" id="CHEBI:58115"/>
        <dbReference type="ChEBI" id="CHEBI:60487"/>
        <dbReference type="ChEBI" id="CHEBI:60493"/>
        <dbReference type="EC" id="2.7.8.26"/>
    </reaction>
</comment>
<comment type="catalytic activity">
    <reaction evidence="17 19">
        <text>alpha-ribazole + adenosylcob(III)inamide-GDP = adenosylcob(III)alamin + GMP + H(+)</text>
        <dbReference type="Rhea" id="RHEA:16049"/>
        <dbReference type="ChEBI" id="CHEBI:10329"/>
        <dbReference type="ChEBI" id="CHEBI:15378"/>
        <dbReference type="ChEBI" id="CHEBI:18408"/>
        <dbReference type="ChEBI" id="CHEBI:58115"/>
        <dbReference type="ChEBI" id="CHEBI:60487"/>
        <dbReference type="EC" id="2.7.8.26"/>
    </reaction>
</comment>
<keyword evidence="10 19" id="KW-0812">Transmembrane</keyword>
<accession>A0A2Z6UPW6</accession>
<evidence type="ECO:0000313" key="21">
    <source>
        <dbReference type="Proteomes" id="UP000248272"/>
    </source>
</evidence>
<evidence type="ECO:0000256" key="4">
    <source>
        <dbReference type="ARBA" id="ARBA00010561"/>
    </source>
</evidence>
<gene>
    <name evidence="19 20" type="primary">cobS</name>
    <name evidence="20" type="ORF">MSj_03112</name>
</gene>
<evidence type="ECO:0000256" key="9">
    <source>
        <dbReference type="ARBA" id="ARBA00022679"/>
    </source>
</evidence>
<keyword evidence="13 19" id="KW-0472">Membrane</keyword>
<feature type="transmembrane region" description="Helical" evidence="19">
    <location>
        <begin position="47"/>
        <end position="65"/>
    </location>
</feature>
<keyword evidence="9 19" id="KW-0808">Transferase</keyword>
<dbReference type="EC" id="2.7.8.26" evidence="5 19"/>
<evidence type="ECO:0000256" key="12">
    <source>
        <dbReference type="ARBA" id="ARBA00022989"/>
    </source>
</evidence>
<dbReference type="GO" id="GO:0009236">
    <property type="term" value="P:cobalamin biosynthetic process"/>
    <property type="evidence" value="ECO:0007669"/>
    <property type="project" value="UniProtKB-UniRule"/>
</dbReference>
<sequence length="259" mass="27941">MPYRNLILGGLTTIFNFICQEIRSFLGAIAFYTIIPVPIAWPDFGRIARWIPLVGLFLGLILVLLDITLAGLGMPPLTRAVVLVGVWVYLTGGLHLDGVSDTADGLAVTDPPRRLAVMADSVTGAFGVMAVTMVLLLKIAALTDLSDNRALALILAPIWGRWGQVMAIALYPYLKPTGKGAFHKVAFCLPWDCGGVIWGLIALFGGLSWGIIAISAGIALALLTGYWLYRRLRGHTGDTYGAVVEWTEALFLVFLTIIS</sequence>
<evidence type="ECO:0000256" key="13">
    <source>
        <dbReference type="ARBA" id="ARBA00023136"/>
    </source>
</evidence>
<evidence type="ECO:0000313" key="20">
    <source>
        <dbReference type="EMBL" id="GBL11605.1"/>
    </source>
</evidence>
<dbReference type="AlphaFoldDB" id="A0A2Z6UPW6"/>
<dbReference type="InterPro" id="IPR003805">
    <property type="entry name" value="CobS"/>
</dbReference>
<dbReference type="GO" id="GO:0008818">
    <property type="term" value="F:cobalamin 5'-phosphate synthase activity"/>
    <property type="evidence" value="ECO:0007669"/>
    <property type="project" value="UniProtKB-UniRule"/>
</dbReference>
<dbReference type="Proteomes" id="UP000248272">
    <property type="component" value="Unassembled WGS sequence"/>
</dbReference>
<reference evidence="20 21" key="1">
    <citation type="journal article" date="2018" name="Front. Microbiol.">
        <title>Adaptation of the Freshwater Bloom-Forming Cyanobacterium Microcystis aeruginosa to Brackish Water Is Driven by Recent Horizontal Transfer of Sucrose Genes.</title>
        <authorList>
            <person name="Tanabe Y."/>
            <person name="Hodoki Y."/>
            <person name="Sano T."/>
            <person name="Tada K."/>
            <person name="Watanabe M.M."/>
        </authorList>
    </citation>
    <scope>NUCLEOTIDE SEQUENCE [LARGE SCALE GENOMIC DNA]</scope>
    <source>
        <strain evidence="20 21">Sj</strain>
    </source>
</reference>
<feature type="transmembrane region" description="Helical" evidence="19">
    <location>
        <begin position="116"/>
        <end position="139"/>
    </location>
</feature>
<evidence type="ECO:0000256" key="10">
    <source>
        <dbReference type="ARBA" id="ARBA00022692"/>
    </source>
</evidence>
<proteinExistence type="inferred from homology"/>
<comment type="subcellular location">
    <subcellularLocation>
        <location evidence="2 19">Cell membrane</location>
        <topology evidence="2 19">Multi-pass membrane protein</topology>
    </subcellularLocation>
</comment>
<protein>
    <recommendedName>
        <fullName evidence="6 19">Adenosylcobinamide-GDP ribazoletransferase</fullName>
        <ecNumber evidence="5 19">2.7.8.26</ecNumber>
    </recommendedName>
    <alternativeName>
        <fullName evidence="16 19">Cobalamin synthase</fullName>
    </alternativeName>
    <alternativeName>
        <fullName evidence="15 19">Cobalamin-5'-phosphate synthase</fullName>
    </alternativeName>
</protein>
<organism evidence="20 21">
    <name type="scientific">Microcystis aeruginosa Sj</name>
    <dbReference type="NCBI Taxonomy" id="1979544"/>
    <lineage>
        <taxon>Bacteria</taxon>
        <taxon>Bacillati</taxon>
        <taxon>Cyanobacteriota</taxon>
        <taxon>Cyanophyceae</taxon>
        <taxon>Oscillatoriophycideae</taxon>
        <taxon>Chroococcales</taxon>
        <taxon>Microcystaceae</taxon>
        <taxon>Microcystis</taxon>
    </lineage>
</organism>
<evidence type="ECO:0000256" key="1">
    <source>
        <dbReference type="ARBA" id="ARBA00001946"/>
    </source>
</evidence>
<evidence type="ECO:0000256" key="5">
    <source>
        <dbReference type="ARBA" id="ARBA00013200"/>
    </source>
</evidence>
<dbReference type="Pfam" id="PF02654">
    <property type="entry name" value="CobS"/>
    <property type="match status" value="1"/>
</dbReference>
<dbReference type="UniPathway" id="UPA00148">
    <property type="reaction ID" value="UER00238"/>
</dbReference>
<dbReference type="PANTHER" id="PTHR34148:SF1">
    <property type="entry name" value="ADENOSYLCOBINAMIDE-GDP RIBAZOLETRANSFERASE"/>
    <property type="match status" value="1"/>
</dbReference>
<comment type="function">
    <text evidence="14 19">Joins adenosylcobinamide-GDP and alpha-ribazole to generate adenosylcobalamin (Ado-cobalamin). Also synthesizes adenosylcobalamin 5'-phosphate from adenosylcobinamide-GDP and alpha-ribazole 5'-phosphate.</text>
</comment>
<dbReference type="EMBL" id="BDSG01000084">
    <property type="protein sequence ID" value="GBL11605.1"/>
    <property type="molecule type" value="Genomic_DNA"/>
</dbReference>
<dbReference type="PANTHER" id="PTHR34148">
    <property type="entry name" value="ADENOSYLCOBINAMIDE-GDP RIBAZOLETRANSFERASE"/>
    <property type="match status" value="1"/>
</dbReference>
<evidence type="ECO:0000256" key="14">
    <source>
        <dbReference type="ARBA" id="ARBA00025228"/>
    </source>
</evidence>
<comment type="cofactor">
    <cofactor evidence="1 19">
        <name>Mg(2+)</name>
        <dbReference type="ChEBI" id="CHEBI:18420"/>
    </cofactor>
</comment>
<feature type="transmembrane region" description="Helical" evidence="19">
    <location>
        <begin position="77"/>
        <end position="96"/>
    </location>
</feature>
<feature type="transmembrane region" description="Helical" evidence="19">
    <location>
        <begin position="151"/>
        <end position="174"/>
    </location>
</feature>
<evidence type="ECO:0000256" key="7">
    <source>
        <dbReference type="ARBA" id="ARBA00022475"/>
    </source>
</evidence>
<keyword evidence="11 19" id="KW-0460">Magnesium</keyword>
<evidence type="ECO:0000256" key="2">
    <source>
        <dbReference type="ARBA" id="ARBA00004651"/>
    </source>
</evidence>
<keyword evidence="7 19" id="KW-1003">Cell membrane</keyword>
<comment type="caution">
    <text evidence="20">The sequence shown here is derived from an EMBL/GenBank/DDBJ whole genome shotgun (WGS) entry which is preliminary data.</text>
</comment>
<evidence type="ECO:0000256" key="18">
    <source>
        <dbReference type="ARBA" id="ARBA00049504"/>
    </source>
</evidence>
<dbReference type="HAMAP" id="MF_00719">
    <property type="entry name" value="CobS"/>
    <property type="match status" value="1"/>
</dbReference>
<evidence type="ECO:0000256" key="6">
    <source>
        <dbReference type="ARBA" id="ARBA00015850"/>
    </source>
</evidence>
<dbReference type="GO" id="GO:0005886">
    <property type="term" value="C:plasma membrane"/>
    <property type="evidence" value="ECO:0007669"/>
    <property type="project" value="UniProtKB-SubCell"/>
</dbReference>
<evidence type="ECO:0000256" key="15">
    <source>
        <dbReference type="ARBA" id="ARBA00032605"/>
    </source>
</evidence>
<feature type="transmembrane region" description="Helical" evidence="19">
    <location>
        <begin position="21"/>
        <end position="41"/>
    </location>
</feature>
<keyword evidence="12 19" id="KW-1133">Transmembrane helix</keyword>
<dbReference type="GO" id="GO:0051073">
    <property type="term" value="F:adenosylcobinamide-GDP ribazoletransferase activity"/>
    <property type="evidence" value="ECO:0007669"/>
    <property type="project" value="UniProtKB-UniRule"/>
</dbReference>
<feature type="transmembrane region" description="Helical" evidence="19">
    <location>
        <begin position="197"/>
        <end position="228"/>
    </location>
</feature>
<comment type="pathway">
    <text evidence="3 19">Cofactor biosynthesis; adenosylcobalamin biosynthesis; adenosylcobalamin from cob(II)yrinate a,c-diamide: step 7/7.</text>
</comment>
<evidence type="ECO:0000256" key="11">
    <source>
        <dbReference type="ARBA" id="ARBA00022842"/>
    </source>
</evidence>
<evidence type="ECO:0000256" key="3">
    <source>
        <dbReference type="ARBA" id="ARBA00004663"/>
    </source>
</evidence>